<protein>
    <submittedName>
        <fullName evidence="1">Uncharacterized protein</fullName>
    </submittedName>
</protein>
<name>A0A2T5BB02_MYCDI</name>
<keyword evidence="2" id="KW-1185">Reference proteome</keyword>
<reference evidence="1 2" key="1">
    <citation type="submission" date="2018-04" db="EMBL/GenBank/DDBJ databases">
        <title>Genomic Encyclopedia of Type Strains, Phase IV (KMG-IV): sequencing the most valuable type-strain genomes for metagenomic binning, comparative biology and taxonomic classification.</title>
        <authorList>
            <person name="Goeker M."/>
        </authorList>
    </citation>
    <scope>NUCLEOTIDE SEQUENCE [LARGE SCALE GENOMIC DNA]</scope>
    <source>
        <strain evidence="1 2">DSM 7138</strain>
    </source>
</reference>
<organism evidence="1 2">
    <name type="scientific">Mycoplana dimorpha</name>
    <dbReference type="NCBI Taxonomy" id="28320"/>
    <lineage>
        <taxon>Bacteria</taxon>
        <taxon>Pseudomonadati</taxon>
        <taxon>Pseudomonadota</taxon>
        <taxon>Alphaproteobacteria</taxon>
        <taxon>Hyphomicrobiales</taxon>
        <taxon>Rhizobiaceae</taxon>
        <taxon>Mycoplana</taxon>
    </lineage>
</organism>
<dbReference type="EMBL" id="PZZZ01000003">
    <property type="protein sequence ID" value="PTM96134.1"/>
    <property type="molecule type" value="Genomic_DNA"/>
</dbReference>
<evidence type="ECO:0000313" key="2">
    <source>
        <dbReference type="Proteomes" id="UP000241247"/>
    </source>
</evidence>
<accession>A0A2T5BB02</accession>
<dbReference type="Proteomes" id="UP000241247">
    <property type="component" value="Unassembled WGS sequence"/>
</dbReference>
<gene>
    <name evidence="1" type="ORF">C7449_103148</name>
</gene>
<comment type="caution">
    <text evidence="1">The sequence shown here is derived from an EMBL/GenBank/DDBJ whole genome shotgun (WGS) entry which is preliminary data.</text>
</comment>
<dbReference type="AlphaFoldDB" id="A0A2T5BB02"/>
<sequence length="270" mass="30828">MRQPRGLQGTHETLKWHLFCDDLFFCVHVFTGESIEVSTAWVYDGGVREIFRHENTLQQSAADYLDISSRTLQIVDVDGGVSIVCRDDSGEVAFSMELKERNVFAWKDPADPDNEGVIHWPDMSGTATYKGKTYSGHGYCKRVMWAESPRYWGYRFLQSTKPDGSLALWGADGVFGFSKYDYFRLVRPDGTLLSADPEMSSHKQNTFYAKAGDTNYRIAFEELGYWETRLVSKSMDSMLRQQYGRMTLFANEKEVTSGPAFREYCYGTLG</sequence>
<dbReference type="OrthoDB" id="1157227at2"/>
<evidence type="ECO:0000313" key="1">
    <source>
        <dbReference type="EMBL" id="PTM96134.1"/>
    </source>
</evidence>
<dbReference type="RefSeq" id="WP_108002218.1">
    <property type="nucleotide sequence ID" value="NZ_JBHEEX010000009.1"/>
</dbReference>
<proteinExistence type="predicted"/>